<keyword evidence="6 8" id="KW-1133">Transmembrane helix</keyword>
<feature type="transmembrane region" description="Helical" evidence="8">
    <location>
        <begin position="314"/>
        <end position="332"/>
    </location>
</feature>
<dbReference type="EMBL" id="AP024169">
    <property type="protein sequence ID" value="BCN30037.1"/>
    <property type="molecule type" value="Genomic_DNA"/>
</dbReference>
<protein>
    <submittedName>
        <fullName evidence="9">Sugar:proton symporter</fullName>
    </submittedName>
</protein>
<dbReference type="AlphaFoldDB" id="A0A7R7IBX4"/>
<feature type="transmembrane region" description="Helical" evidence="8">
    <location>
        <begin position="167"/>
        <end position="191"/>
    </location>
</feature>
<keyword evidence="10" id="KW-1185">Reference proteome</keyword>
<keyword evidence="1" id="KW-0813">Transport</keyword>
<dbReference type="GO" id="GO:0016020">
    <property type="term" value="C:membrane"/>
    <property type="evidence" value="ECO:0007669"/>
    <property type="project" value="InterPro"/>
</dbReference>
<feature type="transmembrane region" description="Helical" evidence="8">
    <location>
        <begin position="254"/>
        <end position="275"/>
    </location>
</feature>
<keyword evidence="7 8" id="KW-0472">Membrane</keyword>
<evidence type="ECO:0000256" key="3">
    <source>
        <dbReference type="ARBA" id="ARBA00022519"/>
    </source>
</evidence>
<feature type="transmembrane region" description="Helical" evidence="8">
    <location>
        <begin position="33"/>
        <end position="50"/>
    </location>
</feature>
<evidence type="ECO:0000256" key="6">
    <source>
        <dbReference type="ARBA" id="ARBA00022989"/>
    </source>
</evidence>
<feature type="transmembrane region" description="Helical" evidence="8">
    <location>
        <begin position="281"/>
        <end position="302"/>
    </location>
</feature>
<keyword evidence="5" id="KW-0769">Symport</keyword>
<dbReference type="RefSeq" id="WP_271715287.1">
    <property type="nucleotide sequence ID" value="NZ_AP024169.1"/>
</dbReference>
<accession>A0A7R7IBX4</accession>
<feature type="transmembrane region" description="Helical" evidence="8">
    <location>
        <begin position="100"/>
        <end position="120"/>
    </location>
</feature>
<name>A0A7R7IBX4_9FIRM</name>
<dbReference type="KEGG" id="ahb:bsdtb5_13320"/>
<evidence type="ECO:0000313" key="10">
    <source>
        <dbReference type="Proteomes" id="UP000595897"/>
    </source>
</evidence>
<feature type="transmembrane region" description="Helical" evidence="8">
    <location>
        <begin position="70"/>
        <end position="88"/>
    </location>
</feature>
<evidence type="ECO:0000256" key="5">
    <source>
        <dbReference type="ARBA" id="ARBA00022847"/>
    </source>
</evidence>
<feature type="transmembrane region" description="Helical" evidence="8">
    <location>
        <begin position="211"/>
        <end position="234"/>
    </location>
</feature>
<sequence length="335" mass="36263">MASYGFIVLILAGIFQGSFGLGMKNYKPFSWEAFWGLFSLVGAFIIPQAIMRVEVPNYMEYILDTPAKTVVLAMICGFIWGISALLFGKAIDSIGMSLTYGLNMGISASLGSFLSLFILGDLPKTKVLVTLIIGYIVMLLGVFVITKAGLLKDKESKANKDNESNPLFVRGIMLAMFAGLGSAAMNIGFTFANKSVDLAIQDGVKPINASLISWIIVLAGGVIPQVVYPIYLMIKNRTYKNYVQKGCHVAYGKLLVTSILWFLALDVYAKASILLGDLGPVVGWVAFNALSLIISNGWGLLTGEWKGFIIPKKLLLYGNLILVVSFIIVGLANSL</sequence>
<dbReference type="Proteomes" id="UP000595897">
    <property type="component" value="Chromosome"/>
</dbReference>
<feature type="transmembrane region" description="Helical" evidence="8">
    <location>
        <begin position="126"/>
        <end position="146"/>
    </location>
</feature>
<dbReference type="Pfam" id="PF06379">
    <property type="entry name" value="RhaT"/>
    <property type="match status" value="1"/>
</dbReference>
<evidence type="ECO:0000313" key="9">
    <source>
        <dbReference type="EMBL" id="BCN30037.1"/>
    </source>
</evidence>
<gene>
    <name evidence="9" type="ORF">bsdtb5_13320</name>
</gene>
<organism evidence="9 10">
    <name type="scientific">Anaeromicropila herbilytica</name>
    <dbReference type="NCBI Taxonomy" id="2785025"/>
    <lineage>
        <taxon>Bacteria</taxon>
        <taxon>Bacillati</taxon>
        <taxon>Bacillota</taxon>
        <taxon>Clostridia</taxon>
        <taxon>Lachnospirales</taxon>
        <taxon>Lachnospiraceae</taxon>
        <taxon>Anaeromicropila</taxon>
    </lineage>
</organism>
<dbReference type="GO" id="GO:0015153">
    <property type="term" value="F:rhamnose transmembrane transporter activity"/>
    <property type="evidence" value="ECO:0007669"/>
    <property type="project" value="InterPro"/>
</dbReference>
<dbReference type="InterPro" id="IPR004673">
    <property type="entry name" value="L-rhamnose-proton_sym_RhaT"/>
</dbReference>
<keyword evidence="4 8" id="KW-0812">Transmembrane</keyword>
<proteinExistence type="predicted"/>
<evidence type="ECO:0000256" key="8">
    <source>
        <dbReference type="SAM" id="Phobius"/>
    </source>
</evidence>
<keyword evidence="3" id="KW-0997">Cell inner membrane</keyword>
<keyword evidence="2" id="KW-1003">Cell membrane</keyword>
<evidence type="ECO:0000256" key="7">
    <source>
        <dbReference type="ARBA" id="ARBA00023136"/>
    </source>
</evidence>
<evidence type="ECO:0000256" key="2">
    <source>
        <dbReference type="ARBA" id="ARBA00022475"/>
    </source>
</evidence>
<feature type="transmembrane region" description="Helical" evidence="8">
    <location>
        <begin position="6"/>
        <end position="26"/>
    </location>
</feature>
<evidence type="ECO:0000256" key="4">
    <source>
        <dbReference type="ARBA" id="ARBA00022692"/>
    </source>
</evidence>
<dbReference type="GO" id="GO:0015293">
    <property type="term" value="F:symporter activity"/>
    <property type="evidence" value="ECO:0007669"/>
    <property type="project" value="UniProtKB-KW"/>
</dbReference>
<evidence type="ECO:0000256" key="1">
    <source>
        <dbReference type="ARBA" id="ARBA00022448"/>
    </source>
</evidence>
<reference evidence="9 10" key="1">
    <citation type="submission" date="2020-11" db="EMBL/GenBank/DDBJ databases">
        <title>Draft genome sequencing of a Lachnospiraceae strain isolated from anoxic soil subjected to BSD treatment.</title>
        <authorList>
            <person name="Uek A."/>
            <person name="Tonouchi A."/>
        </authorList>
    </citation>
    <scope>NUCLEOTIDE SEQUENCE [LARGE SCALE GENOMIC DNA]</scope>
    <source>
        <strain evidence="9 10">TB5</strain>
    </source>
</reference>